<feature type="chain" id="PRO_5046845043" description="Cytochrome C" evidence="1">
    <location>
        <begin position="28"/>
        <end position="209"/>
    </location>
</feature>
<dbReference type="InterPro" id="IPR036280">
    <property type="entry name" value="Multihaem_cyt_sf"/>
</dbReference>
<keyword evidence="3" id="KW-1185">Reference proteome</keyword>
<sequence>MSRSNASRLLRLLTAALVLAGAPLARATDHKDYKASKPSECRDCHGASGVTDTHNAPDFKRQHRLVARKANNNCADCHQQSYCLDCHNGGNVDADLSKTFSRRGEYMPKSHAADFISTHAIKATDDPQSCNRCHEPKFCSDCHARQIQQNRPGMSIRPHKPVFSGGQPDPSWVSFHKTDARRNLRSCQGCHPSKSDCSNFQCHPGLGGR</sequence>
<accession>A0ABN6NA00</accession>
<reference evidence="3" key="1">
    <citation type="journal article" date="2022" name="Int. J. Syst. Evol. Microbiol.">
        <title>Anaeromyxobacter oryzae sp. nov., Anaeromyxobacter diazotrophicus sp. nov. and Anaeromyxobacter paludicola sp. nov., isolated from paddy soils.</title>
        <authorList>
            <person name="Itoh H."/>
            <person name="Xu Z."/>
            <person name="Mise K."/>
            <person name="Masuda Y."/>
            <person name="Ushijima N."/>
            <person name="Hayakawa C."/>
            <person name="Shiratori Y."/>
            <person name="Senoo K."/>
        </authorList>
    </citation>
    <scope>NUCLEOTIDE SEQUENCE [LARGE SCALE GENOMIC DNA]</scope>
    <source>
        <strain evidence="3">Red630</strain>
    </source>
</reference>
<dbReference type="SUPFAM" id="SSF48695">
    <property type="entry name" value="Multiheme cytochromes"/>
    <property type="match status" value="1"/>
</dbReference>
<keyword evidence="1" id="KW-0732">Signal</keyword>
<gene>
    <name evidence="2" type="ORF">AMPC_31830</name>
</gene>
<dbReference type="EMBL" id="AP025592">
    <property type="protein sequence ID" value="BDG10070.1"/>
    <property type="molecule type" value="Genomic_DNA"/>
</dbReference>
<name>A0ABN6NA00_9BACT</name>
<dbReference type="Proteomes" id="UP001162734">
    <property type="component" value="Chromosome"/>
</dbReference>
<organism evidence="2 3">
    <name type="scientific">Anaeromyxobacter paludicola</name>
    <dbReference type="NCBI Taxonomy" id="2918171"/>
    <lineage>
        <taxon>Bacteria</taxon>
        <taxon>Pseudomonadati</taxon>
        <taxon>Myxococcota</taxon>
        <taxon>Myxococcia</taxon>
        <taxon>Myxococcales</taxon>
        <taxon>Cystobacterineae</taxon>
        <taxon>Anaeromyxobacteraceae</taxon>
        <taxon>Anaeromyxobacter</taxon>
    </lineage>
</organism>
<feature type="signal peptide" evidence="1">
    <location>
        <begin position="1"/>
        <end position="27"/>
    </location>
</feature>
<dbReference type="RefSeq" id="WP_248342464.1">
    <property type="nucleotide sequence ID" value="NZ_AP025592.1"/>
</dbReference>
<evidence type="ECO:0000313" key="3">
    <source>
        <dbReference type="Proteomes" id="UP001162734"/>
    </source>
</evidence>
<protein>
    <recommendedName>
        <fullName evidence="4">Cytochrome C</fullName>
    </recommendedName>
</protein>
<evidence type="ECO:0000256" key="1">
    <source>
        <dbReference type="SAM" id="SignalP"/>
    </source>
</evidence>
<proteinExistence type="predicted"/>
<evidence type="ECO:0008006" key="4">
    <source>
        <dbReference type="Google" id="ProtNLM"/>
    </source>
</evidence>
<evidence type="ECO:0000313" key="2">
    <source>
        <dbReference type="EMBL" id="BDG10070.1"/>
    </source>
</evidence>